<evidence type="ECO:0000256" key="8">
    <source>
        <dbReference type="SAM" id="Phobius"/>
    </source>
</evidence>
<keyword evidence="11" id="KW-1185">Reference proteome</keyword>
<accession>D0WF30</accession>
<keyword evidence="7" id="KW-0131">Cell cycle</keyword>
<dbReference type="Proteomes" id="UP000006001">
    <property type="component" value="Unassembled WGS sequence"/>
</dbReference>
<dbReference type="Gene3D" id="3.10.20.310">
    <property type="entry name" value="membrane protein fhac"/>
    <property type="match status" value="1"/>
</dbReference>
<keyword evidence="4 8" id="KW-0812">Transmembrane</keyword>
<evidence type="ECO:0000256" key="5">
    <source>
        <dbReference type="ARBA" id="ARBA00022989"/>
    </source>
</evidence>
<evidence type="ECO:0000256" key="7">
    <source>
        <dbReference type="ARBA" id="ARBA00023306"/>
    </source>
</evidence>
<dbReference type="InterPro" id="IPR034746">
    <property type="entry name" value="POTRA"/>
</dbReference>
<keyword evidence="6 8" id="KW-0472">Membrane</keyword>
<proteinExistence type="predicted"/>
<dbReference type="Pfam" id="PF08478">
    <property type="entry name" value="POTRA_1"/>
    <property type="match status" value="1"/>
</dbReference>
<evidence type="ECO:0000313" key="10">
    <source>
        <dbReference type="EMBL" id="EEZ61900.1"/>
    </source>
</evidence>
<dbReference type="PANTHER" id="PTHR37820">
    <property type="entry name" value="CELL DIVISION PROTEIN DIVIB"/>
    <property type="match status" value="1"/>
</dbReference>
<dbReference type="HOGENOM" id="CLU_052466_0_0_11"/>
<dbReference type="STRING" id="649764.HMPREF0762_00537"/>
<dbReference type="PANTHER" id="PTHR37820:SF1">
    <property type="entry name" value="CELL DIVISION PROTEIN FTSQ"/>
    <property type="match status" value="1"/>
</dbReference>
<comment type="subcellular location">
    <subcellularLocation>
        <location evidence="1">Membrane</location>
    </subcellularLocation>
</comment>
<dbReference type="InterPro" id="IPR005548">
    <property type="entry name" value="Cell_div_FtsQ/DivIB_C"/>
</dbReference>
<evidence type="ECO:0000256" key="4">
    <source>
        <dbReference type="ARBA" id="ARBA00022692"/>
    </source>
</evidence>
<dbReference type="Pfam" id="PF03799">
    <property type="entry name" value="FtsQ_DivIB_C"/>
    <property type="match status" value="1"/>
</dbReference>
<evidence type="ECO:0000313" key="11">
    <source>
        <dbReference type="Proteomes" id="UP000006001"/>
    </source>
</evidence>
<evidence type="ECO:0000256" key="3">
    <source>
        <dbReference type="ARBA" id="ARBA00022618"/>
    </source>
</evidence>
<reference evidence="10" key="1">
    <citation type="submission" date="2009-10" db="EMBL/GenBank/DDBJ databases">
        <authorList>
            <person name="Weinstock G."/>
            <person name="Sodergren E."/>
            <person name="Clifton S."/>
            <person name="Fulton L."/>
            <person name="Fulton B."/>
            <person name="Courtney L."/>
            <person name="Fronick C."/>
            <person name="Harrison M."/>
            <person name="Strong C."/>
            <person name="Farmer C."/>
            <person name="Delahaunty K."/>
            <person name="Markovic C."/>
            <person name="Hall O."/>
            <person name="Minx P."/>
            <person name="Tomlinson C."/>
            <person name="Mitreva M."/>
            <person name="Nelson J."/>
            <person name="Hou S."/>
            <person name="Wollam A."/>
            <person name="Pepin K.H."/>
            <person name="Johnson M."/>
            <person name="Bhonagiri V."/>
            <person name="Nash W.E."/>
            <person name="Warren W."/>
            <person name="Chinwalla A."/>
            <person name="Mardis E.R."/>
            <person name="Wilson R.K."/>
        </authorList>
    </citation>
    <scope>NUCLEOTIDE SEQUENCE [LARGE SCALE GENOMIC DNA]</scope>
    <source>
        <strain evidence="10">ATCC 700122</strain>
    </source>
</reference>
<keyword evidence="3" id="KW-0132">Cell division</keyword>
<dbReference type="InterPro" id="IPR013685">
    <property type="entry name" value="POTRA_FtsQ_type"/>
</dbReference>
<organism evidence="10 11">
    <name type="scientific">Slackia exigua (strain ATCC 700122 / DSM 15923 / CIP 105133 / JCM 11022 / KCTC 5966 / S-7)</name>
    <dbReference type="NCBI Taxonomy" id="649764"/>
    <lineage>
        <taxon>Bacteria</taxon>
        <taxon>Bacillati</taxon>
        <taxon>Actinomycetota</taxon>
        <taxon>Coriobacteriia</taxon>
        <taxon>Eggerthellales</taxon>
        <taxon>Eggerthellaceae</taxon>
        <taxon>Slackia</taxon>
    </lineage>
</organism>
<evidence type="ECO:0000256" key="2">
    <source>
        <dbReference type="ARBA" id="ARBA00022475"/>
    </source>
</evidence>
<dbReference type="AlphaFoldDB" id="D0WF30"/>
<dbReference type="EMBL" id="ACUX02000005">
    <property type="protein sequence ID" value="EEZ61900.1"/>
    <property type="molecule type" value="Genomic_DNA"/>
</dbReference>
<keyword evidence="5 8" id="KW-1133">Transmembrane helix</keyword>
<evidence type="ECO:0000259" key="9">
    <source>
        <dbReference type="PROSITE" id="PS51779"/>
    </source>
</evidence>
<feature type="domain" description="POTRA" evidence="9">
    <location>
        <begin position="49"/>
        <end position="117"/>
    </location>
</feature>
<sequence length="274" mass="29559">MRVGDIRRNDRIRRDQERRRGVARRVVAVLVAIAVFLVAGAAAYSSNLFAIEDVSVEGVEHLTSEEMSRLAAIPADTTLLRVDTGKIEANILRDAWIKKAKVSRGFPNTLVISATERPIAATVEVLSEDGSTSELWAIADDGTWLCRIPDQDSAEGRAMSPAIYDDAAHALAITDVAYGLRPEVGSTCTDASVNNALAIVSGMTTELKDQVKQISASSSDNATLTLDSNVEIAFGAAEDIRDKERVCLQILKDNEGSVAYINVRVASSPTWRSV</sequence>
<feature type="transmembrane region" description="Helical" evidence="8">
    <location>
        <begin position="21"/>
        <end position="44"/>
    </location>
</feature>
<evidence type="ECO:0000256" key="1">
    <source>
        <dbReference type="ARBA" id="ARBA00004370"/>
    </source>
</evidence>
<dbReference type="InterPro" id="IPR050487">
    <property type="entry name" value="FtsQ_DivIB"/>
</dbReference>
<keyword evidence="2" id="KW-1003">Cell membrane</keyword>
<gene>
    <name evidence="10" type="ORF">HMPREF0762_00537</name>
</gene>
<protein>
    <submittedName>
        <fullName evidence="10">POTRA domain protein, FtsQ-type</fullName>
    </submittedName>
</protein>
<dbReference type="eggNOG" id="COG1589">
    <property type="taxonomic scope" value="Bacteria"/>
</dbReference>
<dbReference type="GO" id="GO:0051301">
    <property type="term" value="P:cell division"/>
    <property type="evidence" value="ECO:0007669"/>
    <property type="project" value="UniProtKB-KW"/>
</dbReference>
<comment type="caution">
    <text evidence="10">The sequence shown here is derived from an EMBL/GenBank/DDBJ whole genome shotgun (WGS) entry which is preliminary data.</text>
</comment>
<dbReference type="GO" id="GO:0005886">
    <property type="term" value="C:plasma membrane"/>
    <property type="evidence" value="ECO:0007669"/>
    <property type="project" value="TreeGrafter"/>
</dbReference>
<name>D0WF30_SLAES</name>
<dbReference type="PROSITE" id="PS51779">
    <property type="entry name" value="POTRA"/>
    <property type="match status" value="1"/>
</dbReference>
<evidence type="ECO:0000256" key="6">
    <source>
        <dbReference type="ARBA" id="ARBA00023136"/>
    </source>
</evidence>